<organism evidence="2 3">
    <name type="scientific">Cohnella thailandensis</name>
    <dbReference type="NCBI Taxonomy" id="557557"/>
    <lineage>
        <taxon>Bacteria</taxon>
        <taxon>Bacillati</taxon>
        <taxon>Bacillota</taxon>
        <taxon>Bacilli</taxon>
        <taxon>Bacillales</taxon>
        <taxon>Paenibacillaceae</taxon>
        <taxon>Cohnella</taxon>
    </lineage>
</organism>
<protein>
    <recommendedName>
        <fullName evidence="4">TFIIB-type zinc ribbon-containing protein</fullName>
    </recommendedName>
</protein>
<evidence type="ECO:0008006" key="4">
    <source>
        <dbReference type="Google" id="ProtNLM"/>
    </source>
</evidence>
<evidence type="ECO:0000313" key="2">
    <source>
        <dbReference type="EMBL" id="MBB6632536.1"/>
    </source>
</evidence>
<dbReference type="EMBL" id="JACJVQ010000001">
    <property type="protein sequence ID" value="MBB6632536.1"/>
    <property type="molecule type" value="Genomic_DNA"/>
</dbReference>
<keyword evidence="1" id="KW-1133">Transmembrane helix</keyword>
<accession>A0A841SPL2</accession>
<sequence>MTMEATSSSKDPVTFPCPGCGGPMHFDSEAQAMKCQFCGREETIAASDEQAIEYDLELDEEADPKRTDWGIRQQAVKCQNCGGESLIPLLQTATLCAFCGSPKVLLQDDSADTIRPETMIPFQISKDEAVASFRAWKKKRWFVPNAFKKGQIDSSLAGIYIPYWTFDSDTYSHYSAERGDYHYRTETRTRTVNGKTETYTETVRYTVWRHVSGDYGRSFDDVLIPASGQYDGELLRKLGNFRLDKLTGYLPEYLSGFIAERYSVNRNEGWIRARGQMNDTLHHEIRREIGGDEIRGLSVGTKYFNRTYKHILLPIWNANYSYKNKPYRYMVNGQTGLVSGHVPRSAVKIALFTLCCIAVAVPVIWWILQNE</sequence>
<proteinExistence type="predicted"/>
<dbReference type="AlphaFoldDB" id="A0A841SPL2"/>
<evidence type="ECO:0000313" key="3">
    <source>
        <dbReference type="Proteomes" id="UP000535838"/>
    </source>
</evidence>
<keyword evidence="1" id="KW-0472">Membrane</keyword>
<evidence type="ECO:0000256" key="1">
    <source>
        <dbReference type="SAM" id="Phobius"/>
    </source>
</evidence>
<name>A0A841SPL2_9BACL</name>
<dbReference type="PANTHER" id="PTHR37826:SF3">
    <property type="entry name" value="J DOMAIN-CONTAINING PROTEIN"/>
    <property type="match status" value="1"/>
</dbReference>
<feature type="transmembrane region" description="Helical" evidence="1">
    <location>
        <begin position="349"/>
        <end position="368"/>
    </location>
</feature>
<dbReference type="Proteomes" id="UP000535838">
    <property type="component" value="Unassembled WGS sequence"/>
</dbReference>
<reference evidence="2 3" key="1">
    <citation type="submission" date="2020-08" db="EMBL/GenBank/DDBJ databases">
        <title>Cohnella phylogeny.</title>
        <authorList>
            <person name="Dunlap C."/>
        </authorList>
    </citation>
    <scope>NUCLEOTIDE SEQUENCE [LARGE SCALE GENOMIC DNA]</scope>
    <source>
        <strain evidence="2 3">DSM 25241</strain>
    </source>
</reference>
<dbReference type="RefSeq" id="WP_185117782.1">
    <property type="nucleotide sequence ID" value="NZ_JACJVQ010000001.1"/>
</dbReference>
<gene>
    <name evidence="2" type="ORF">H7B67_00170</name>
</gene>
<keyword evidence="1" id="KW-0812">Transmembrane</keyword>
<comment type="caution">
    <text evidence="2">The sequence shown here is derived from an EMBL/GenBank/DDBJ whole genome shotgun (WGS) entry which is preliminary data.</text>
</comment>
<dbReference type="Gene3D" id="2.20.28.30">
    <property type="entry name" value="RNA polymerase ii, chain L"/>
    <property type="match status" value="1"/>
</dbReference>
<dbReference type="PANTHER" id="PTHR37826">
    <property type="entry name" value="FLOTILLIN BAND_7_5 DOMAIN PROTEIN"/>
    <property type="match status" value="1"/>
</dbReference>
<keyword evidence="3" id="KW-1185">Reference proteome</keyword>